<sequence>MSAPPNPGEPPPRAFTRDEAVALLAERYRVLVAPGQVVELRALRVRRGTGRPHTEAGFFDADHLPDMARAALDLTDHARGVYFTLNPLAPDLLARRANRTDWAGEGELARDRDVTARRWLLVDADPVRDPHISATGDEKARARETAQSVRTFLRESGWPDPVLADSGNGFHLLYRVDLPADDGGLVKRALGALAAQFDTPAVTIDRAVHNPGRICKLPGTFARKGDSTPTRPHRRAKLLEIPDTLEPVPLALLQHLATDGPAPEPPPAGAAAPSGGRFTSRLMVDRWLADRGLAFRTKPEPDARGRTVYVLAACPFDPAHAAPDACVMQAPNGQLSAHCFHNGCIGHGWHAFKQVIGAPEPHHYDPPLTRTTRGREKRAERPTPPRHEGPPGAPPDANQPGHEGTRAGARPEIVIEPATTPVARTMCALTDVLIGTRECYHRAGQLVRVTGTAIKPVLSAPELAGLLNHHAEVLVVGTQGSEYKPLPVNYANTWLNHPGEAARLPAIALFTQNPVFATDWRLAPPGFDPASGIYYAGPAVEPRAGTEHLDALLTDFCFRTPGDRTNYLGVLLTTILMPHFVGSKPAVLFAGNQPGLGKTVLAQVIATLRDGRPAETATYNPNDEEFEKRLGAVVHRGATTIIVDNAKGKGRAARIDSACLERSITDATLSFRLLGHSREIRAENSHIFCLTANTPEVSRDLVTRCALVDLFHEGDPARRAFTYPDPEGYARDYRAELLGELVGMVARWRAAGAPEADVASRFNKKGWGRIVGGDPGPRRAPRVPGQRRDRGRRAGRHAARVRVPRGCPRGPPPGHLDRRGTGRTGRGPRAVPHRAQGPVRARRRDQVGDARGPVRGRPVPARAHARGRVPADRGAQGERVPGGRDRRRGSVPSGRLSPRPTHLVQRLRPANASQPGAAIDSTRCRPRILRFNQFCRVHRSCTPLIPVRCRTSSPLPDLAEPQFHQRFGTVNA</sequence>
<organism evidence="2 3">
    <name type="scientific">Gemmata palustris</name>
    <dbReference type="NCBI Taxonomy" id="2822762"/>
    <lineage>
        <taxon>Bacteria</taxon>
        <taxon>Pseudomonadati</taxon>
        <taxon>Planctomycetota</taxon>
        <taxon>Planctomycetia</taxon>
        <taxon>Gemmatales</taxon>
        <taxon>Gemmataceae</taxon>
        <taxon>Gemmata</taxon>
    </lineage>
</organism>
<accession>A0ABS5BM45</accession>
<keyword evidence="3" id="KW-1185">Reference proteome</keyword>
<feature type="region of interest" description="Disordered" evidence="1">
    <location>
        <begin position="766"/>
        <end position="902"/>
    </location>
</feature>
<dbReference type="RefSeq" id="WP_210652875.1">
    <property type="nucleotide sequence ID" value="NZ_JAGKQQ010000001.1"/>
</dbReference>
<name>A0ABS5BM45_9BACT</name>
<dbReference type="Proteomes" id="UP000676565">
    <property type="component" value="Unassembled WGS sequence"/>
</dbReference>
<evidence type="ECO:0000313" key="2">
    <source>
        <dbReference type="EMBL" id="MBP3954761.1"/>
    </source>
</evidence>
<feature type="compositionally biased region" description="Low complexity" evidence="1">
    <location>
        <begin position="849"/>
        <end position="862"/>
    </location>
</feature>
<feature type="compositionally biased region" description="Basic residues" evidence="1">
    <location>
        <begin position="789"/>
        <end position="803"/>
    </location>
</feature>
<evidence type="ECO:0000256" key="1">
    <source>
        <dbReference type="SAM" id="MobiDB-lite"/>
    </source>
</evidence>
<gene>
    <name evidence="2" type="ORF">J8F10_05620</name>
</gene>
<evidence type="ECO:0000313" key="3">
    <source>
        <dbReference type="Proteomes" id="UP000676565"/>
    </source>
</evidence>
<comment type="caution">
    <text evidence="2">The sequence shown here is derived from an EMBL/GenBank/DDBJ whole genome shotgun (WGS) entry which is preliminary data.</text>
</comment>
<dbReference type="EMBL" id="JAGKQQ010000001">
    <property type="protein sequence ID" value="MBP3954761.1"/>
    <property type="molecule type" value="Genomic_DNA"/>
</dbReference>
<feature type="compositionally biased region" description="Basic and acidic residues" evidence="1">
    <location>
        <begin position="373"/>
        <end position="389"/>
    </location>
</feature>
<protein>
    <submittedName>
        <fullName evidence="2">Uncharacterized protein</fullName>
    </submittedName>
</protein>
<reference evidence="2 3" key="1">
    <citation type="submission" date="2021-04" db="EMBL/GenBank/DDBJ databases">
        <authorList>
            <person name="Ivanova A."/>
        </authorList>
    </citation>
    <scope>NUCLEOTIDE SEQUENCE [LARGE SCALE GENOMIC DNA]</scope>
    <source>
        <strain evidence="2 3">G18</strain>
    </source>
</reference>
<feature type="region of interest" description="Disordered" evidence="1">
    <location>
        <begin position="359"/>
        <end position="409"/>
    </location>
</feature>
<proteinExistence type="predicted"/>